<evidence type="ECO:0000256" key="3">
    <source>
        <dbReference type="ARBA" id="ARBA00022989"/>
    </source>
</evidence>
<evidence type="ECO:0000256" key="5">
    <source>
        <dbReference type="SAM" id="Phobius"/>
    </source>
</evidence>
<feature type="transmembrane region" description="Helical" evidence="5">
    <location>
        <begin position="41"/>
        <end position="64"/>
    </location>
</feature>
<dbReference type="Proteomes" id="UP000521227">
    <property type="component" value="Unassembled WGS sequence"/>
</dbReference>
<name>A0A840N4T2_9BRAD</name>
<dbReference type="PANTHER" id="PTHR12714:SF9">
    <property type="entry name" value="PROTEIN-S-ISOPRENYLCYSTEINE O-METHYLTRANSFERASE"/>
    <property type="match status" value="1"/>
</dbReference>
<protein>
    <submittedName>
        <fullName evidence="6">Protein-S-isoprenylcysteine O-methyltransferase Ste14</fullName>
    </submittedName>
</protein>
<keyword evidence="2 5" id="KW-0812">Transmembrane</keyword>
<dbReference type="GO" id="GO:0032259">
    <property type="term" value="P:methylation"/>
    <property type="evidence" value="ECO:0007669"/>
    <property type="project" value="UniProtKB-KW"/>
</dbReference>
<dbReference type="Gene3D" id="1.20.120.1630">
    <property type="match status" value="1"/>
</dbReference>
<organism evidence="6 7">
    <name type="scientific">Afipia massiliensis</name>
    <dbReference type="NCBI Taxonomy" id="211460"/>
    <lineage>
        <taxon>Bacteria</taxon>
        <taxon>Pseudomonadati</taxon>
        <taxon>Pseudomonadota</taxon>
        <taxon>Alphaproteobacteria</taxon>
        <taxon>Hyphomicrobiales</taxon>
        <taxon>Nitrobacteraceae</taxon>
        <taxon>Afipia</taxon>
    </lineage>
</organism>
<reference evidence="6 7" key="1">
    <citation type="submission" date="2020-08" db="EMBL/GenBank/DDBJ databases">
        <title>Genomic Encyclopedia of Type Strains, Phase IV (KMG-IV): sequencing the most valuable type-strain genomes for metagenomic binning, comparative biology and taxonomic classification.</title>
        <authorList>
            <person name="Goeker M."/>
        </authorList>
    </citation>
    <scope>NUCLEOTIDE SEQUENCE [LARGE SCALE GENOMIC DNA]</scope>
    <source>
        <strain evidence="6 7">DSM 17498</strain>
    </source>
</reference>
<feature type="transmembrane region" description="Helical" evidence="5">
    <location>
        <begin position="6"/>
        <end position="29"/>
    </location>
</feature>
<comment type="subcellular location">
    <subcellularLocation>
        <location evidence="1">Membrane</location>
        <topology evidence="1">Multi-pass membrane protein</topology>
    </subcellularLocation>
</comment>
<evidence type="ECO:0000256" key="1">
    <source>
        <dbReference type="ARBA" id="ARBA00004141"/>
    </source>
</evidence>
<feature type="transmembrane region" description="Helical" evidence="5">
    <location>
        <begin position="101"/>
        <end position="124"/>
    </location>
</feature>
<dbReference type="GO" id="GO:0004671">
    <property type="term" value="F:protein C-terminal S-isoprenylcysteine carboxyl O-methyltransferase activity"/>
    <property type="evidence" value="ECO:0007669"/>
    <property type="project" value="InterPro"/>
</dbReference>
<dbReference type="EMBL" id="JACHIJ010000010">
    <property type="protein sequence ID" value="MBB5055053.1"/>
    <property type="molecule type" value="Genomic_DNA"/>
</dbReference>
<evidence type="ECO:0000256" key="4">
    <source>
        <dbReference type="ARBA" id="ARBA00023136"/>
    </source>
</evidence>
<evidence type="ECO:0000256" key="2">
    <source>
        <dbReference type="ARBA" id="ARBA00022692"/>
    </source>
</evidence>
<dbReference type="AlphaFoldDB" id="A0A840N4T2"/>
<keyword evidence="3 5" id="KW-1133">Transmembrane helix</keyword>
<keyword evidence="6" id="KW-0489">Methyltransferase</keyword>
<proteinExistence type="predicted"/>
<dbReference type="PANTHER" id="PTHR12714">
    <property type="entry name" value="PROTEIN-S ISOPRENYLCYSTEINE O-METHYLTRANSFERASE"/>
    <property type="match status" value="1"/>
</dbReference>
<dbReference type="Pfam" id="PF04140">
    <property type="entry name" value="ICMT"/>
    <property type="match status" value="1"/>
</dbReference>
<dbReference type="InterPro" id="IPR007269">
    <property type="entry name" value="ICMT_MeTrfase"/>
</dbReference>
<feature type="transmembrane region" description="Helical" evidence="5">
    <location>
        <begin position="145"/>
        <end position="176"/>
    </location>
</feature>
<dbReference type="GO" id="GO:0016020">
    <property type="term" value="C:membrane"/>
    <property type="evidence" value="ECO:0007669"/>
    <property type="project" value="UniProtKB-SubCell"/>
</dbReference>
<keyword evidence="6" id="KW-0808">Transferase</keyword>
<sequence>MHDDVPAYGLWSLVIINSVIFIFFAFTFFKPQTKRDWRSFGAFSAFLVALFTEMYGFPLTIYLLSGWLQSRFPGVNWFSHDAGHLLEEMFGWRANPHFGPFHLLSFAFIGGGFILISAGWKVLYEAQRHHMLATSGVYAYVRHPQYVGFVLVMFGFLLQWPTLLTLAMFPVLVFMYTRLARAEERESLVEFGSDYERYMRDVPGFIPRLSGSKRSRAGQG</sequence>
<evidence type="ECO:0000313" key="6">
    <source>
        <dbReference type="EMBL" id="MBB5055053.1"/>
    </source>
</evidence>
<dbReference type="RefSeq" id="WP_184090230.1">
    <property type="nucleotide sequence ID" value="NZ_JACHIJ010000010.1"/>
</dbReference>
<keyword evidence="4 5" id="KW-0472">Membrane</keyword>
<gene>
    <name evidence="6" type="ORF">HNQ36_005064</name>
</gene>
<comment type="caution">
    <text evidence="6">The sequence shown here is derived from an EMBL/GenBank/DDBJ whole genome shotgun (WGS) entry which is preliminary data.</text>
</comment>
<evidence type="ECO:0000313" key="7">
    <source>
        <dbReference type="Proteomes" id="UP000521227"/>
    </source>
</evidence>
<accession>A0A840N4T2</accession>